<proteinExistence type="predicted"/>
<keyword evidence="3" id="KW-1185">Reference proteome</keyword>
<organism evidence="2 3">
    <name type="scientific">Pseudobacteroides cellulosolvens ATCC 35603 = DSM 2933</name>
    <dbReference type="NCBI Taxonomy" id="398512"/>
    <lineage>
        <taxon>Bacteria</taxon>
        <taxon>Bacillati</taxon>
        <taxon>Bacillota</taxon>
        <taxon>Clostridia</taxon>
        <taxon>Eubacteriales</taxon>
        <taxon>Oscillospiraceae</taxon>
        <taxon>Pseudobacteroides</taxon>
    </lineage>
</organism>
<accession>A0A0L6JTA8</accession>
<gene>
    <name evidence="2" type="ORF">Bccel_4360</name>
</gene>
<dbReference type="STRING" id="398512.Bccel_4360"/>
<reference evidence="3" key="1">
    <citation type="submission" date="2015-07" db="EMBL/GenBank/DDBJ databases">
        <title>Near-Complete Genome Sequence of the Cellulolytic Bacterium Bacteroides (Pseudobacteroides) cellulosolvens ATCC 35603.</title>
        <authorList>
            <person name="Dassa B."/>
            <person name="Utturkar S.M."/>
            <person name="Klingeman D.M."/>
            <person name="Hurt R.A."/>
            <person name="Keller M."/>
            <person name="Xu J."/>
            <person name="Reddy Y.H.K."/>
            <person name="Borovok I."/>
            <person name="Grinberg I.R."/>
            <person name="Lamed R."/>
            <person name="Zhivin O."/>
            <person name="Bayer E.A."/>
            <person name="Brown S.D."/>
        </authorList>
    </citation>
    <scope>NUCLEOTIDE SEQUENCE [LARGE SCALE GENOMIC DNA]</scope>
    <source>
        <strain evidence="3">DSM 2933</strain>
    </source>
</reference>
<evidence type="ECO:0000313" key="3">
    <source>
        <dbReference type="Proteomes" id="UP000036923"/>
    </source>
</evidence>
<sequence length="53" mass="6003">MKILIMLLVICPNIYTFSYARYAWESKNKAGAAGILILMLAALLLPFFIIVLR</sequence>
<dbReference type="Proteomes" id="UP000036923">
    <property type="component" value="Unassembled WGS sequence"/>
</dbReference>
<dbReference type="eggNOG" id="ENOG50346WN">
    <property type="taxonomic scope" value="Bacteria"/>
</dbReference>
<feature type="transmembrane region" description="Helical" evidence="1">
    <location>
        <begin position="32"/>
        <end position="52"/>
    </location>
</feature>
<name>A0A0L6JTA8_9FIRM</name>
<keyword evidence="1" id="KW-1133">Transmembrane helix</keyword>
<dbReference type="EMBL" id="LGTC01000001">
    <property type="protein sequence ID" value="KNY29086.1"/>
    <property type="molecule type" value="Genomic_DNA"/>
</dbReference>
<keyword evidence="1" id="KW-0472">Membrane</keyword>
<comment type="caution">
    <text evidence="2">The sequence shown here is derived from an EMBL/GenBank/DDBJ whole genome shotgun (WGS) entry which is preliminary data.</text>
</comment>
<evidence type="ECO:0000256" key="1">
    <source>
        <dbReference type="SAM" id="Phobius"/>
    </source>
</evidence>
<protein>
    <submittedName>
        <fullName evidence="2">Uncharacterized protein</fullName>
    </submittedName>
</protein>
<keyword evidence="1" id="KW-0812">Transmembrane</keyword>
<evidence type="ECO:0000313" key="2">
    <source>
        <dbReference type="EMBL" id="KNY29086.1"/>
    </source>
</evidence>
<dbReference type="RefSeq" id="WP_154673420.1">
    <property type="nucleotide sequence ID" value="NZ_JQKC01000005.1"/>
</dbReference>
<dbReference type="AlphaFoldDB" id="A0A0L6JTA8"/>